<keyword evidence="2 4" id="KW-0808">Transferase</keyword>
<dbReference type="GO" id="GO:0033856">
    <property type="term" value="F:pyridoxine 5'-phosphate synthase activity"/>
    <property type="evidence" value="ECO:0007669"/>
    <property type="project" value="UniProtKB-UniRule"/>
</dbReference>
<accession>W8KSZ4</accession>
<feature type="binding site" evidence="4">
    <location>
        <position position="56"/>
    </location>
    <ligand>
        <name>1-deoxy-D-xylulose 5-phosphate</name>
        <dbReference type="ChEBI" id="CHEBI:57792"/>
    </ligand>
</feature>
<feature type="binding site" evidence="4">
    <location>
        <position position="106"/>
    </location>
    <ligand>
        <name>1-deoxy-D-xylulose 5-phosphate</name>
        <dbReference type="ChEBI" id="CHEBI:57792"/>
    </ligand>
</feature>
<dbReference type="SUPFAM" id="SSF63892">
    <property type="entry name" value="Pyridoxine 5'-phosphate synthase"/>
    <property type="match status" value="1"/>
</dbReference>
<dbReference type="PANTHER" id="PTHR30456:SF0">
    <property type="entry name" value="PYRIDOXINE 5'-PHOSPHATE SYNTHASE"/>
    <property type="match status" value="1"/>
</dbReference>
<dbReference type="OrthoDB" id="9806590at2"/>
<comment type="subcellular location">
    <subcellularLocation>
        <location evidence="4">Cytoplasm</location>
    </subcellularLocation>
</comment>
<organism evidence="6 7">
    <name type="scientific">Ectothiorhodospira haloalkaliphila</name>
    <dbReference type="NCBI Taxonomy" id="421628"/>
    <lineage>
        <taxon>Bacteria</taxon>
        <taxon>Pseudomonadati</taxon>
        <taxon>Pseudomonadota</taxon>
        <taxon>Gammaproteobacteria</taxon>
        <taxon>Chromatiales</taxon>
        <taxon>Ectothiorhodospiraceae</taxon>
        <taxon>Ectothiorhodospira</taxon>
    </lineage>
</organism>
<feature type="binding site" evidence="4">
    <location>
        <begin position="219"/>
        <end position="220"/>
    </location>
    <ligand>
        <name>3-amino-2-oxopropyl phosphate</name>
        <dbReference type="ChEBI" id="CHEBI:57279"/>
    </ligand>
</feature>
<evidence type="ECO:0000313" key="6">
    <source>
        <dbReference type="EMBL" id="AHK78676.1"/>
    </source>
</evidence>
<dbReference type="GO" id="GO:0008615">
    <property type="term" value="P:pyridoxine biosynthetic process"/>
    <property type="evidence" value="ECO:0007669"/>
    <property type="project" value="UniProtKB-UniRule"/>
</dbReference>
<dbReference type="HOGENOM" id="CLU_074563_0_0_6"/>
<evidence type="ECO:0000256" key="3">
    <source>
        <dbReference type="ARBA" id="ARBA00023096"/>
    </source>
</evidence>
<evidence type="ECO:0000256" key="5">
    <source>
        <dbReference type="NCBIfam" id="TIGR00559"/>
    </source>
</evidence>
<comment type="pathway">
    <text evidence="4">Cofactor biosynthesis; pyridoxine 5'-phosphate biosynthesis; pyridoxine 5'-phosphate from D-erythrose 4-phosphate: step 5/5.</text>
</comment>
<evidence type="ECO:0000256" key="1">
    <source>
        <dbReference type="ARBA" id="ARBA00022490"/>
    </source>
</evidence>
<feature type="active site" description="Proton acceptor" evidence="4">
    <location>
        <position position="49"/>
    </location>
</feature>
<keyword evidence="1 4" id="KW-0963">Cytoplasm</keyword>
<comment type="catalytic activity">
    <reaction evidence="4">
        <text>3-amino-2-oxopropyl phosphate + 1-deoxy-D-xylulose 5-phosphate = pyridoxine 5'-phosphate + phosphate + 2 H2O + H(+)</text>
        <dbReference type="Rhea" id="RHEA:15265"/>
        <dbReference type="ChEBI" id="CHEBI:15377"/>
        <dbReference type="ChEBI" id="CHEBI:15378"/>
        <dbReference type="ChEBI" id="CHEBI:43474"/>
        <dbReference type="ChEBI" id="CHEBI:57279"/>
        <dbReference type="ChEBI" id="CHEBI:57792"/>
        <dbReference type="ChEBI" id="CHEBI:58589"/>
        <dbReference type="EC" id="2.6.99.2"/>
    </reaction>
</comment>
<evidence type="ECO:0000256" key="2">
    <source>
        <dbReference type="ARBA" id="ARBA00022679"/>
    </source>
</evidence>
<dbReference type="InterPro" id="IPR013785">
    <property type="entry name" value="Aldolase_TIM"/>
</dbReference>
<dbReference type="AlphaFoldDB" id="W8KSZ4"/>
<dbReference type="InterPro" id="IPR036130">
    <property type="entry name" value="Pyridoxine-5'_phos_synth"/>
</dbReference>
<dbReference type="HAMAP" id="MF_00279">
    <property type="entry name" value="PdxJ"/>
    <property type="match status" value="1"/>
</dbReference>
<feature type="binding site" evidence="4">
    <location>
        <position position="51"/>
    </location>
    <ligand>
        <name>1-deoxy-D-xylulose 5-phosphate</name>
        <dbReference type="ChEBI" id="CHEBI:57792"/>
    </ligand>
</feature>
<comment type="similarity">
    <text evidence="4">Belongs to the PNP synthase family.</text>
</comment>
<feature type="binding site" evidence="4">
    <location>
        <position position="198"/>
    </location>
    <ligand>
        <name>3-amino-2-oxopropyl phosphate</name>
        <dbReference type="ChEBI" id="CHEBI:57279"/>
    </ligand>
</feature>
<dbReference type="GO" id="GO:0005829">
    <property type="term" value="C:cytosol"/>
    <property type="evidence" value="ECO:0007669"/>
    <property type="project" value="TreeGrafter"/>
</dbReference>
<comment type="function">
    <text evidence="4">Catalyzes the complicated ring closure reaction between the two acyclic compounds 1-deoxy-D-xylulose-5-phosphate (DXP) and 3-amino-2-oxopropyl phosphate (1-amino-acetone-3-phosphate or AAP) to form pyridoxine 5'-phosphate (PNP) and inorganic phosphate.</text>
</comment>
<dbReference type="PATRIC" id="fig|1354791.3.peg.1487"/>
<dbReference type="EMBL" id="CP007268">
    <property type="protein sequence ID" value="AHK78676.1"/>
    <property type="molecule type" value="Genomic_DNA"/>
</dbReference>
<proteinExistence type="inferred from homology"/>
<evidence type="ECO:0000313" key="7">
    <source>
        <dbReference type="Proteomes" id="UP000019442"/>
    </source>
</evidence>
<dbReference type="EC" id="2.6.99.2" evidence="4 5"/>
<dbReference type="CDD" id="cd00003">
    <property type="entry name" value="PNPsynthase"/>
    <property type="match status" value="1"/>
</dbReference>
<keyword evidence="3 4" id="KW-0664">Pyridoxine biosynthesis</keyword>
<dbReference type="Gene3D" id="3.20.20.70">
    <property type="entry name" value="Aldolase class I"/>
    <property type="match status" value="1"/>
</dbReference>
<keyword evidence="7" id="KW-1185">Reference proteome</keyword>
<dbReference type="KEGG" id="hhc:M911_05245"/>
<dbReference type="Pfam" id="PF03740">
    <property type="entry name" value="PdxJ"/>
    <property type="match status" value="1"/>
</dbReference>
<dbReference type="UniPathway" id="UPA00244">
    <property type="reaction ID" value="UER00313"/>
</dbReference>
<protein>
    <recommendedName>
        <fullName evidence="4 5">Pyridoxine 5'-phosphate synthase</fullName>
        <shortName evidence="4">PNP synthase</shortName>
        <ecNumber evidence="4 5">2.6.99.2</ecNumber>
    </recommendedName>
</protein>
<gene>
    <name evidence="4" type="primary">pdxJ</name>
    <name evidence="6" type="ORF">M911_05245</name>
</gene>
<dbReference type="NCBIfam" id="NF003625">
    <property type="entry name" value="PRK05265.1-3"/>
    <property type="match status" value="1"/>
</dbReference>
<dbReference type="NCBIfam" id="TIGR00559">
    <property type="entry name" value="pdxJ"/>
    <property type="match status" value="1"/>
</dbReference>
<feature type="binding site" evidence="4">
    <location>
        <begin position="15"/>
        <end position="16"/>
    </location>
    <ligand>
        <name>1-deoxy-D-xylulose 5-phosphate</name>
        <dbReference type="ChEBI" id="CHEBI:57792"/>
    </ligand>
</feature>
<feature type="binding site" evidence="4">
    <location>
        <position position="13"/>
    </location>
    <ligand>
        <name>3-amino-2-oxopropyl phosphate</name>
        <dbReference type="ChEBI" id="CHEBI:57279"/>
    </ligand>
</feature>
<dbReference type="PANTHER" id="PTHR30456">
    <property type="entry name" value="PYRIDOXINE 5'-PHOSPHATE SYNTHASE"/>
    <property type="match status" value="1"/>
</dbReference>
<dbReference type="RefSeq" id="WP_025281058.1">
    <property type="nucleotide sequence ID" value="NZ_CP007268.1"/>
</dbReference>
<feature type="active site" description="Proton acceptor" evidence="4">
    <location>
        <position position="76"/>
    </location>
</feature>
<dbReference type="Proteomes" id="UP000019442">
    <property type="component" value="Chromosome"/>
</dbReference>
<reference evidence="6 7" key="1">
    <citation type="journal article" date="2014" name="J Genomics">
        <title>Draft Genome Sequence of the Extremely Halophilic Phototrophic Purple Sulfur Bacterium Halorhodospira halochloris.</title>
        <authorList>
            <person name="Singh K.S."/>
            <person name="Kirksey J."/>
            <person name="Hoff W.D."/>
            <person name="Deole R."/>
        </authorList>
    </citation>
    <scope>NUCLEOTIDE SEQUENCE [LARGE SCALE GENOMIC DNA]</scope>
    <source>
        <strain evidence="6 7">A</strain>
    </source>
</reference>
<name>W8KSZ4_9GAMM</name>
<sequence>MSFVFPRLRLGVNIDHLATIRQVRHTTYPDLEEAVRRIEAAGADIITLHLREDRRHIQDADVHGLRHTIQSGMNLEMAPTAEMHAIALEVKPEACCLVPERREELTTEGGLDVLGHEDRLADYCAGLVEAGIKVSLFVEPDPEHLDAARRIGAPVVELHTGAYANAGSPEERQALLEQIRRAARHGHELGLVVSAGHGLDYDNVGAIAAIPEFYELNIGHAIVARALFCGVQDAVAQMRAAMDAAR</sequence>
<dbReference type="NCBIfam" id="NF003627">
    <property type="entry name" value="PRK05265.1-5"/>
    <property type="match status" value="1"/>
</dbReference>
<reference evidence="7" key="2">
    <citation type="submission" date="2014-02" db="EMBL/GenBank/DDBJ databases">
        <title>Draft Genome Sequence of extremely halophilic bacteria Halorhodospira halochloris.</title>
        <authorList>
            <person name="Singh K.S."/>
        </authorList>
    </citation>
    <scope>NUCLEOTIDE SEQUENCE [LARGE SCALE GENOMIC DNA]</scope>
    <source>
        <strain evidence="7">A</strain>
    </source>
</reference>
<feature type="binding site" evidence="4">
    <location>
        <position position="24"/>
    </location>
    <ligand>
        <name>3-amino-2-oxopropyl phosphate</name>
        <dbReference type="ChEBI" id="CHEBI:57279"/>
    </ligand>
</feature>
<feature type="active site" description="Proton donor" evidence="4">
    <location>
        <position position="197"/>
    </location>
</feature>
<evidence type="ECO:0000256" key="4">
    <source>
        <dbReference type="HAMAP-Rule" id="MF_00279"/>
    </source>
</evidence>
<comment type="subunit">
    <text evidence="4">Homooctamer; tetramer of dimers.</text>
</comment>
<dbReference type="InterPro" id="IPR004569">
    <property type="entry name" value="PyrdxlP_synth_PdxJ"/>
</dbReference>
<feature type="site" description="Transition state stabilizer" evidence="4">
    <location>
        <position position="157"/>
    </location>
</feature>